<proteinExistence type="predicted"/>
<dbReference type="Pfam" id="PF00561">
    <property type="entry name" value="Abhydrolase_1"/>
    <property type="match status" value="1"/>
</dbReference>
<dbReference type="InterPro" id="IPR050266">
    <property type="entry name" value="AB_hydrolase_sf"/>
</dbReference>
<evidence type="ECO:0000313" key="2">
    <source>
        <dbReference type="EMBL" id="BFG71102.1"/>
    </source>
</evidence>
<accession>A0AAT9GKR7</accession>
<dbReference type="PANTHER" id="PTHR43798:SF33">
    <property type="entry name" value="HYDROLASE, PUTATIVE (AFU_ORTHOLOGUE AFUA_2G14860)-RELATED"/>
    <property type="match status" value="1"/>
</dbReference>
<dbReference type="Gene3D" id="3.40.50.1820">
    <property type="entry name" value="alpha/beta hydrolase"/>
    <property type="match status" value="1"/>
</dbReference>
<evidence type="ECO:0000259" key="1">
    <source>
        <dbReference type="Pfam" id="PF00561"/>
    </source>
</evidence>
<dbReference type="PANTHER" id="PTHR43798">
    <property type="entry name" value="MONOACYLGLYCEROL LIPASE"/>
    <property type="match status" value="1"/>
</dbReference>
<dbReference type="InterPro" id="IPR029058">
    <property type="entry name" value="AB_hydrolase_fold"/>
</dbReference>
<reference evidence="2" key="1">
    <citation type="submission" date="2024-02" db="EMBL/GenBank/DDBJ databases">
        <title>Sediminibacterium planktonica sp. nov. and Sediminibacterium longus sp. nov., isolated from surface lake and river water.</title>
        <authorList>
            <person name="Watanabe K."/>
            <person name="Takemine S."/>
            <person name="Ishii Y."/>
            <person name="Ogata Y."/>
            <person name="Shindo C."/>
            <person name="Suda W."/>
        </authorList>
    </citation>
    <scope>NUCLEOTIDE SEQUENCE</scope>
    <source>
        <strain evidence="2">KACHI17</strain>
    </source>
</reference>
<feature type="domain" description="AB hydrolase-1" evidence="1">
    <location>
        <begin position="10"/>
        <end position="136"/>
    </location>
</feature>
<protein>
    <recommendedName>
        <fullName evidence="1">AB hydrolase-1 domain-containing protein</fullName>
    </recommendedName>
</protein>
<dbReference type="EMBL" id="AP029612">
    <property type="protein sequence ID" value="BFG71102.1"/>
    <property type="molecule type" value="Genomic_DNA"/>
</dbReference>
<name>A0AAT9GKR7_9BACT</name>
<dbReference type="InterPro" id="IPR000073">
    <property type="entry name" value="AB_hydrolase_1"/>
</dbReference>
<sequence>MDQLLSLKSELSPYFDVYCFNFPGHGNSDPVESFSMQAFAKAIADFIEKHQLDKPMVFGYSMGGYVAVYLASLYPGIFQKIITLGTKYEWSEEIAAKETKMLRPEVIEEKVPAFAQQLAERHGHTEWKNLLHKTAAMLLALGKDPLLPVAVLQKIDCPTLVLLGEKDNMVSSQETQNAATALVNSQYQILPNTAHPIEQVDVKLLAEKIKAFLLDH</sequence>
<organism evidence="2">
    <name type="scientific">Sediminibacterium sp. KACHI17</name>
    <dbReference type="NCBI Taxonomy" id="1751071"/>
    <lineage>
        <taxon>Bacteria</taxon>
        <taxon>Pseudomonadati</taxon>
        <taxon>Bacteroidota</taxon>
        <taxon>Chitinophagia</taxon>
        <taxon>Chitinophagales</taxon>
        <taxon>Chitinophagaceae</taxon>
        <taxon>Sediminibacterium</taxon>
    </lineage>
</organism>
<gene>
    <name evidence="2" type="ORF">KACHI17_19830</name>
</gene>
<dbReference type="GO" id="GO:0016020">
    <property type="term" value="C:membrane"/>
    <property type="evidence" value="ECO:0007669"/>
    <property type="project" value="TreeGrafter"/>
</dbReference>
<dbReference type="SUPFAM" id="SSF53474">
    <property type="entry name" value="alpha/beta-Hydrolases"/>
    <property type="match status" value="1"/>
</dbReference>
<dbReference type="AlphaFoldDB" id="A0AAT9GKR7"/>